<dbReference type="Proteomes" id="UP000284250">
    <property type="component" value="Unassembled WGS sequence"/>
</dbReference>
<dbReference type="InterPro" id="IPR010982">
    <property type="entry name" value="Lambda_DNA-bd_dom_sf"/>
</dbReference>
<dbReference type="GO" id="GO:0003677">
    <property type="term" value="F:DNA binding"/>
    <property type="evidence" value="ECO:0007669"/>
    <property type="project" value="InterPro"/>
</dbReference>
<name>A0A418R733_9BACT</name>
<accession>A0A418R733</accession>
<dbReference type="EMBL" id="QYCN01000003">
    <property type="protein sequence ID" value="RIY13390.1"/>
    <property type="molecule type" value="Genomic_DNA"/>
</dbReference>
<dbReference type="SMART" id="SM00530">
    <property type="entry name" value="HTH_XRE"/>
    <property type="match status" value="1"/>
</dbReference>
<sequence>MPRKSIPSTTLFAQVRTYFGLEQQELAAYLGISRPYVADIEAGRRSLTSPLLLRLSPLAVLLPAAGPARPAAPQPELAPPGAPAPGPLEARLDYCQHHAAKLRRELKKWAATQAAARRWLAVLPGLLAAPAPAEVLVPPAEAARARQWLLAHQAQAQATLHDAEEAARYHLLRLRLAALETEAAGLQALL</sequence>
<dbReference type="SUPFAM" id="SSF47413">
    <property type="entry name" value="lambda repressor-like DNA-binding domains"/>
    <property type="match status" value="1"/>
</dbReference>
<dbReference type="PROSITE" id="PS50943">
    <property type="entry name" value="HTH_CROC1"/>
    <property type="match status" value="1"/>
</dbReference>
<comment type="caution">
    <text evidence="2">The sequence shown here is derived from an EMBL/GenBank/DDBJ whole genome shotgun (WGS) entry which is preliminary data.</text>
</comment>
<reference evidence="2 3" key="1">
    <citation type="submission" date="2019-01" db="EMBL/GenBank/DDBJ databases">
        <title>Hymenobacter humicola sp. nov., isolated from soils in Antarctica.</title>
        <authorList>
            <person name="Sedlacek I."/>
            <person name="Holochova P."/>
            <person name="Kralova S."/>
            <person name="Pantucek R."/>
            <person name="Stankova E."/>
            <person name="Vrbovska V."/>
            <person name="Kristofova L."/>
            <person name="Svec P."/>
            <person name="Busse H.-J."/>
        </authorList>
    </citation>
    <scope>NUCLEOTIDE SEQUENCE [LARGE SCALE GENOMIC DNA]</scope>
    <source>
        <strain evidence="2 3">CCM 8852</strain>
    </source>
</reference>
<evidence type="ECO:0000313" key="3">
    <source>
        <dbReference type="Proteomes" id="UP000284250"/>
    </source>
</evidence>
<evidence type="ECO:0000259" key="1">
    <source>
        <dbReference type="PROSITE" id="PS50943"/>
    </source>
</evidence>
<proteinExistence type="predicted"/>
<dbReference type="RefSeq" id="WP_119654274.1">
    <property type="nucleotide sequence ID" value="NZ_JBHUOI010000002.1"/>
</dbReference>
<organism evidence="2 3">
    <name type="scientific">Hymenobacter rubripertinctus</name>
    <dbReference type="NCBI Taxonomy" id="2029981"/>
    <lineage>
        <taxon>Bacteria</taxon>
        <taxon>Pseudomonadati</taxon>
        <taxon>Bacteroidota</taxon>
        <taxon>Cytophagia</taxon>
        <taxon>Cytophagales</taxon>
        <taxon>Hymenobacteraceae</taxon>
        <taxon>Hymenobacter</taxon>
    </lineage>
</organism>
<dbReference type="OrthoDB" id="886655at2"/>
<protein>
    <submittedName>
        <fullName evidence="2">XRE family transcriptional regulator</fullName>
    </submittedName>
</protein>
<dbReference type="Pfam" id="PF01381">
    <property type="entry name" value="HTH_3"/>
    <property type="match status" value="1"/>
</dbReference>
<dbReference type="CDD" id="cd00093">
    <property type="entry name" value="HTH_XRE"/>
    <property type="match status" value="1"/>
</dbReference>
<dbReference type="AlphaFoldDB" id="A0A418R733"/>
<dbReference type="Gene3D" id="1.10.260.40">
    <property type="entry name" value="lambda repressor-like DNA-binding domains"/>
    <property type="match status" value="1"/>
</dbReference>
<feature type="domain" description="HTH cro/C1-type" evidence="1">
    <location>
        <begin position="12"/>
        <end position="56"/>
    </location>
</feature>
<evidence type="ECO:0000313" key="2">
    <source>
        <dbReference type="EMBL" id="RIY13390.1"/>
    </source>
</evidence>
<keyword evidence="3" id="KW-1185">Reference proteome</keyword>
<gene>
    <name evidence="2" type="ORF">D0T11_02845</name>
</gene>
<dbReference type="InterPro" id="IPR001387">
    <property type="entry name" value="Cro/C1-type_HTH"/>
</dbReference>